<protein>
    <submittedName>
        <fullName evidence="2">Uncharacterized protein</fullName>
    </submittedName>
</protein>
<sequence length="121" mass="12599">MIEVLAFATTVVCGLLALGVLLTAAAGRYRWRAVRPALAGVELAVLAQAVADVCGQLAGHRMAEQLTHNAYLAASLLVLPVTATRIARDNGRWAGLLLAAALIALAVVVVRMQTTWRVGGG</sequence>
<keyword evidence="1" id="KW-1133">Transmembrane helix</keyword>
<feature type="transmembrane region" description="Helical" evidence="1">
    <location>
        <begin position="93"/>
        <end position="110"/>
    </location>
</feature>
<dbReference type="OrthoDB" id="3696415at2"/>
<dbReference type="eggNOG" id="ENOG502ZPVH">
    <property type="taxonomic scope" value="Bacteria"/>
</dbReference>
<gene>
    <name evidence="2" type="ORF">KALB_6175</name>
</gene>
<keyword evidence="3" id="KW-1185">Reference proteome</keyword>
<evidence type="ECO:0000256" key="1">
    <source>
        <dbReference type="SAM" id="Phobius"/>
    </source>
</evidence>
<proteinExistence type="predicted"/>
<dbReference type="HOGENOM" id="CLU_2035020_0_0_11"/>
<dbReference type="STRING" id="1449976.KALB_6175"/>
<keyword evidence="1" id="KW-0812">Transmembrane</keyword>
<dbReference type="AlphaFoldDB" id="W5WFK7"/>
<dbReference type="RefSeq" id="WP_025359443.1">
    <property type="nucleotide sequence ID" value="NZ_CP007155.1"/>
</dbReference>
<accession>W5WFK7</accession>
<evidence type="ECO:0000313" key="3">
    <source>
        <dbReference type="Proteomes" id="UP000019225"/>
    </source>
</evidence>
<evidence type="ECO:0000313" key="2">
    <source>
        <dbReference type="EMBL" id="AHH99535.1"/>
    </source>
</evidence>
<dbReference type="Proteomes" id="UP000019225">
    <property type="component" value="Chromosome"/>
</dbReference>
<keyword evidence="1" id="KW-0472">Membrane</keyword>
<organism evidence="2 3">
    <name type="scientific">Kutzneria albida DSM 43870</name>
    <dbReference type="NCBI Taxonomy" id="1449976"/>
    <lineage>
        <taxon>Bacteria</taxon>
        <taxon>Bacillati</taxon>
        <taxon>Actinomycetota</taxon>
        <taxon>Actinomycetes</taxon>
        <taxon>Pseudonocardiales</taxon>
        <taxon>Pseudonocardiaceae</taxon>
        <taxon>Kutzneria</taxon>
    </lineage>
</organism>
<dbReference type="EMBL" id="CP007155">
    <property type="protein sequence ID" value="AHH99535.1"/>
    <property type="molecule type" value="Genomic_DNA"/>
</dbReference>
<dbReference type="KEGG" id="kal:KALB_6175"/>
<name>W5WFK7_9PSEU</name>
<reference evidence="2 3" key="1">
    <citation type="journal article" date="2014" name="BMC Genomics">
        <title>Complete genome sequence of producer of the glycopeptide antibiotic Aculeximycin Kutzneria albida DSM 43870T, a representative of minor genus of Pseudonocardiaceae.</title>
        <authorList>
            <person name="Rebets Y."/>
            <person name="Tokovenko B."/>
            <person name="Lushchyk I."/>
            <person name="Ruckert C."/>
            <person name="Zaburannyi N."/>
            <person name="Bechthold A."/>
            <person name="Kalinowski J."/>
            <person name="Luzhetskyy A."/>
        </authorList>
    </citation>
    <scope>NUCLEOTIDE SEQUENCE [LARGE SCALE GENOMIC DNA]</scope>
    <source>
        <strain evidence="2">DSM 43870</strain>
    </source>
</reference>